<dbReference type="AlphaFoldDB" id="A0A133L0Y0"/>
<dbReference type="Proteomes" id="UP000070376">
    <property type="component" value="Unassembled WGS sequence"/>
</dbReference>
<dbReference type="EMBL" id="LRPN01000017">
    <property type="protein sequence ID" value="KWZ85335.1"/>
    <property type="molecule type" value="Genomic_DNA"/>
</dbReference>
<keyword evidence="2" id="KW-0732">Signal</keyword>
<name>A0A133L0Y0_HEYCO</name>
<feature type="region of interest" description="Disordered" evidence="1">
    <location>
        <begin position="24"/>
        <end position="52"/>
    </location>
</feature>
<evidence type="ECO:0008006" key="5">
    <source>
        <dbReference type="Google" id="ProtNLM"/>
    </source>
</evidence>
<sequence length="129" mass="14590">MAKQLIFLCLAMLLLAGCTAQNRTREAAPDRIETRPLSTADTQKAGQRNGDAGRATAVNADIERVREAVWKMDNAVPHSVYVNGKDMWVNVHTEEQLNHRERMKKAADIRSQLLKVAPRYDIHVRIDVK</sequence>
<protein>
    <recommendedName>
        <fullName evidence="5">Lipoprotein</fullName>
    </recommendedName>
</protein>
<accession>A0A133L0Y0</accession>
<evidence type="ECO:0000313" key="4">
    <source>
        <dbReference type="Proteomes" id="UP000070376"/>
    </source>
</evidence>
<feature type="compositionally biased region" description="Basic and acidic residues" evidence="1">
    <location>
        <begin position="24"/>
        <end position="34"/>
    </location>
</feature>
<dbReference type="PROSITE" id="PS51257">
    <property type="entry name" value="PROKAR_LIPOPROTEIN"/>
    <property type="match status" value="1"/>
</dbReference>
<evidence type="ECO:0000313" key="3">
    <source>
        <dbReference type="EMBL" id="KWZ85335.1"/>
    </source>
</evidence>
<evidence type="ECO:0000256" key="2">
    <source>
        <dbReference type="SAM" id="SignalP"/>
    </source>
</evidence>
<feature type="signal peptide" evidence="2">
    <location>
        <begin position="1"/>
        <end position="20"/>
    </location>
</feature>
<comment type="caution">
    <text evidence="3">The sequence shown here is derived from an EMBL/GenBank/DDBJ whole genome shotgun (WGS) entry which is preliminary data.</text>
</comment>
<evidence type="ECO:0000256" key="1">
    <source>
        <dbReference type="SAM" id="MobiDB-lite"/>
    </source>
</evidence>
<gene>
    <name evidence="3" type="ORF">HMPREF3213_00507</name>
</gene>
<dbReference type="RefSeq" id="WP_061086447.1">
    <property type="nucleotide sequence ID" value="NZ_KQ955799.1"/>
</dbReference>
<dbReference type="PATRIC" id="fig|1398.22.peg.503"/>
<proteinExistence type="predicted"/>
<reference evidence="4" key="1">
    <citation type="submission" date="2016-01" db="EMBL/GenBank/DDBJ databases">
        <authorList>
            <person name="Mitreva M."/>
            <person name="Pepin K.H."/>
            <person name="Mihindukulasuriya K.A."/>
            <person name="Fulton R."/>
            <person name="Fronick C."/>
            <person name="O'Laughlin M."/>
            <person name="Miner T."/>
            <person name="Herter B."/>
            <person name="Rosa B.A."/>
            <person name="Cordes M."/>
            <person name="Tomlinson C."/>
            <person name="Wollam A."/>
            <person name="Palsikar V.B."/>
            <person name="Mardis E.R."/>
            <person name="Wilson R.K."/>
        </authorList>
    </citation>
    <scope>NUCLEOTIDE SEQUENCE [LARGE SCALE GENOMIC DNA]</scope>
    <source>
        <strain evidence="4">GED7749B</strain>
    </source>
</reference>
<feature type="chain" id="PRO_5038871715" description="Lipoprotein" evidence="2">
    <location>
        <begin position="21"/>
        <end position="129"/>
    </location>
</feature>
<organism evidence="3 4">
    <name type="scientific">Heyndrickxia coagulans</name>
    <name type="common">Weizmannia coagulans</name>
    <dbReference type="NCBI Taxonomy" id="1398"/>
    <lineage>
        <taxon>Bacteria</taxon>
        <taxon>Bacillati</taxon>
        <taxon>Bacillota</taxon>
        <taxon>Bacilli</taxon>
        <taxon>Bacillales</taxon>
        <taxon>Bacillaceae</taxon>
        <taxon>Heyndrickxia</taxon>
    </lineage>
</organism>
<feature type="compositionally biased region" description="Polar residues" evidence="1">
    <location>
        <begin position="36"/>
        <end position="46"/>
    </location>
</feature>